<dbReference type="InterPro" id="IPR051310">
    <property type="entry name" value="MCP_chemotaxis"/>
</dbReference>
<evidence type="ECO:0000256" key="1">
    <source>
        <dbReference type="ARBA" id="ARBA00022500"/>
    </source>
</evidence>
<sequence length="563" mass="61320">MSANIRNMKLKSRMSLSYVMIIGICMIASIAALFMLNKIGDNLSSFYTNNYTVTVNVWRAKREMQAARADILHAILEPDADETRESLEEAKDSLANMRAAFPVIRESFKGDIALVDQVDSLLQRAIVYRDQVFELIEAGKQDDAYQVMKSDYISLLDQMADALQKIADTAGQNAQLMVEEGKEAQKSAALVILAIMALSIVSAIWLGVYISNGIRRPVNEIQDAAQKLAKGELDNASVAYTSKDELGKMSDSIRDLIDYQKTIIEDISRILGSMAEGDFRVKSAVKEYYRGQYYRVLTSMRGLRDKLSSILLQISQSAQLVADGSEQISSRAQALALGASEQASSVEELATAVNNISKHVKATEENAVDARAQTNQAGTRVTMSNRQMQEMIEAMKGISEKSNQIGEIIKTIEDIAFQTNILALNASVEAARAGEAGVGFGVVAKEIRSLADRTSVSSKNTSALIQETMEAVEKGDKAAHATADSLSDVAEMTKQVVMAVDKIASASEYQSDSISQITAEVDQISDVVQNNSATSEELAAASEELSTQAQVLESLISQFQLHE</sequence>
<evidence type="ECO:0000256" key="2">
    <source>
        <dbReference type="ARBA" id="ARBA00029447"/>
    </source>
</evidence>
<comment type="similarity">
    <text evidence="2">Belongs to the methyl-accepting chemotaxis (MCP) protein family.</text>
</comment>
<dbReference type="InterPro" id="IPR004089">
    <property type="entry name" value="MCPsignal_dom"/>
</dbReference>
<comment type="caution">
    <text evidence="7">The sequence shown here is derived from an EMBL/GenBank/DDBJ whole genome shotgun (WGS) entry which is preliminary data.</text>
</comment>
<keyword evidence="3" id="KW-0807">Transducer</keyword>
<dbReference type="Pfam" id="PF00015">
    <property type="entry name" value="MCPsignal"/>
    <property type="match status" value="1"/>
</dbReference>
<dbReference type="SMART" id="SM00283">
    <property type="entry name" value="MA"/>
    <property type="match status" value="1"/>
</dbReference>
<dbReference type="InterPro" id="IPR003660">
    <property type="entry name" value="HAMP_dom"/>
</dbReference>
<dbReference type="PROSITE" id="PS50111">
    <property type="entry name" value="CHEMOTAXIS_TRANSDUC_2"/>
    <property type="match status" value="1"/>
</dbReference>
<dbReference type="RefSeq" id="WP_227210289.1">
    <property type="nucleotide sequence ID" value="NZ_BAABZQ010000001.1"/>
</dbReference>
<name>A0ABQ0BQQ7_9FIRM</name>
<feature type="transmembrane region" description="Helical" evidence="4">
    <location>
        <begin position="16"/>
        <end position="36"/>
    </location>
</feature>
<keyword evidence="1" id="KW-0145">Chemotaxis</keyword>
<accession>A0ABQ0BQQ7</accession>
<feature type="domain" description="HAMP" evidence="6">
    <location>
        <begin position="212"/>
        <end position="265"/>
    </location>
</feature>
<evidence type="ECO:0000256" key="3">
    <source>
        <dbReference type="PROSITE-ProRule" id="PRU00284"/>
    </source>
</evidence>
<dbReference type="Gene3D" id="1.10.287.950">
    <property type="entry name" value="Methyl-accepting chemotaxis protein"/>
    <property type="match status" value="1"/>
</dbReference>
<dbReference type="Proteomes" id="UP001600941">
    <property type="component" value="Unassembled WGS sequence"/>
</dbReference>
<proteinExistence type="inferred from homology"/>
<reference evidence="7 8" key="1">
    <citation type="submission" date="2024-04" db="EMBL/GenBank/DDBJ databases">
        <title>Defined microbial consortia suppress multidrug-resistant proinflammatory Enterobacteriaceae via ecological control.</title>
        <authorList>
            <person name="Furuichi M."/>
            <person name="Kawaguchi T."/>
            <person name="Pust M."/>
            <person name="Yasuma K."/>
            <person name="Plichta D."/>
            <person name="Hasegawa N."/>
            <person name="Ohya T."/>
            <person name="Bhattarai S."/>
            <person name="Sasajima S."/>
            <person name="Aoto Y."/>
            <person name="Tuganbaev T."/>
            <person name="Yaginuma M."/>
            <person name="Ueda M."/>
            <person name="Okahashi N."/>
            <person name="Amafuji K."/>
            <person name="Kiridooshi Y."/>
            <person name="Sugita K."/>
            <person name="Strazar M."/>
            <person name="Skelly A."/>
            <person name="Suda W."/>
            <person name="Hattori M."/>
            <person name="Nakamoto N."/>
            <person name="Caballero S."/>
            <person name="Norman J."/>
            <person name="Olle B."/>
            <person name="Tanoue T."/>
            <person name="Arita M."/>
            <person name="Bucci V."/>
            <person name="Atarashi K."/>
            <person name="Xavier R."/>
            <person name="Honda K."/>
        </authorList>
    </citation>
    <scope>NUCLEOTIDE SEQUENCE [LARGE SCALE GENOMIC DNA]</scope>
    <source>
        <strain evidence="8">k34-0107-D12</strain>
    </source>
</reference>
<organism evidence="7 8">
    <name type="scientific">Blautia parvula</name>
    <dbReference type="NCBI Taxonomy" id="2877527"/>
    <lineage>
        <taxon>Bacteria</taxon>
        <taxon>Bacillati</taxon>
        <taxon>Bacillota</taxon>
        <taxon>Clostridia</taxon>
        <taxon>Lachnospirales</taxon>
        <taxon>Lachnospiraceae</taxon>
        <taxon>Blautia</taxon>
    </lineage>
</organism>
<evidence type="ECO:0008006" key="9">
    <source>
        <dbReference type="Google" id="ProtNLM"/>
    </source>
</evidence>
<evidence type="ECO:0000259" key="6">
    <source>
        <dbReference type="PROSITE" id="PS50885"/>
    </source>
</evidence>
<keyword evidence="8" id="KW-1185">Reference proteome</keyword>
<keyword evidence="4" id="KW-1133">Transmembrane helix</keyword>
<keyword evidence="4" id="KW-0472">Membrane</keyword>
<dbReference type="Gene3D" id="6.10.340.10">
    <property type="match status" value="1"/>
</dbReference>
<dbReference type="CDD" id="cd06225">
    <property type="entry name" value="HAMP"/>
    <property type="match status" value="1"/>
</dbReference>
<feature type="transmembrane region" description="Helical" evidence="4">
    <location>
        <begin position="187"/>
        <end position="210"/>
    </location>
</feature>
<dbReference type="PROSITE" id="PS50885">
    <property type="entry name" value="HAMP"/>
    <property type="match status" value="1"/>
</dbReference>
<dbReference type="SUPFAM" id="SSF58104">
    <property type="entry name" value="Methyl-accepting chemotaxis protein (MCP) signaling domain"/>
    <property type="match status" value="1"/>
</dbReference>
<evidence type="ECO:0000313" key="8">
    <source>
        <dbReference type="Proteomes" id="UP001600941"/>
    </source>
</evidence>
<dbReference type="EMBL" id="BAABZQ010000001">
    <property type="protein sequence ID" value="GAA6498856.1"/>
    <property type="molecule type" value="Genomic_DNA"/>
</dbReference>
<dbReference type="InterPro" id="IPR024478">
    <property type="entry name" value="HlyB_4HB_MCP"/>
</dbReference>
<gene>
    <name evidence="7" type="ORF">K340107D12_16720</name>
</gene>
<dbReference type="SMART" id="SM00304">
    <property type="entry name" value="HAMP"/>
    <property type="match status" value="2"/>
</dbReference>
<evidence type="ECO:0000259" key="5">
    <source>
        <dbReference type="PROSITE" id="PS50111"/>
    </source>
</evidence>
<feature type="domain" description="Methyl-accepting transducer" evidence="5">
    <location>
        <begin position="317"/>
        <end position="546"/>
    </location>
</feature>
<dbReference type="PANTHER" id="PTHR43531">
    <property type="entry name" value="PROTEIN ICFG"/>
    <property type="match status" value="1"/>
</dbReference>
<evidence type="ECO:0000256" key="4">
    <source>
        <dbReference type="SAM" id="Phobius"/>
    </source>
</evidence>
<dbReference type="Pfam" id="PF12729">
    <property type="entry name" value="4HB_MCP_1"/>
    <property type="match status" value="1"/>
</dbReference>
<dbReference type="PANTHER" id="PTHR43531:SF11">
    <property type="entry name" value="METHYL-ACCEPTING CHEMOTAXIS PROTEIN 3"/>
    <property type="match status" value="1"/>
</dbReference>
<dbReference type="Pfam" id="PF00672">
    <property type="entry name" value="HAMP"/>
    <property type="match status" value="1"/>
</dbReference>
<keyword evidence="4" id="KW-0812">Transmembrane</keyword>
<dbReference type="CDD" id="cd11386">
    <property type="entry name" value="MCP_signal"/>
    <property type="match status" value="1"/>
</dbReference>
<evidence type="ECO:0000313" key="7">
    <source>
        <dbReference type="EMBL" id="GAA6498856.1"/>
    </source>
</evidence>
<protein>
    <recommendedName>
        <fullName evidence="9">Methyl-accepting chemotaxis protein</fullName>
    </recommendedName>
</protein>